<sequence length="104" mass="11545">MSISLTTTGLPFSHQRPTPTHLICLTTTTTVTTLPPTTCYRSCFLQIIETTNQLIVIVGETGFGKTTQISQYLHEAEYITKGYDDEDDIYEYGSLGAVCIPYDV</sequence>
<protein>
    <submittedName>
        <fullName evidence="1">Uncharacterized protein</fullName>
    </submittedName>
</protein>
<reference evidence="2" key="1">
    <citation type="journal article" date="2022" name="Mol. Ecol. Resour.">
        <title>The genomes of chicory, endive, great burdock and yacon provide insights into Asteraceae palaeo-polyploidization history and plant inulin production.</title>
        <authorList>
            <person name="Fan W."/>
            <person name="Wang S."/>
            <person name="Wang H."/>
            <person name="Wang A."/>
            <person name="Jiang F."/>
            <person name="Liu H."/>
            <person name="Zhao H."/>
            <person name="Xu D."/>
            <person name="Zhang Y."/>
        </authorList>
    </citation>
    <scope>NUCLEOTIDE SEQUENCE [LARGE SCALE GENOMIC DNA]</scope>
    <source>
        <strain evidence="2">cv. Punajuju</strain>
    </source>
</reference>
<organism evidence="1 2">
    <name type="scientific">Cichorium intybus</name>
    <name type="common">Chicory</name>
    <dbReference type="NCBI Taxonomy" id="13427"/>
    <lineage>
        <taxon>Eukaryota</taxon>
        <taxon>Viridiplantae</taxon>
        <taxon>Streptophyta</taxon>
        <taxon>Embryophyta</taxon>
        <taxon>Tracheophyta</taxon>
        <taxon>Spermatophyta</taxon>
        <taxon>Magnoliopsida</taxon>
        <taxon>eudicotyledons</taxon>
        <taxon>Gunneridae</taxon>
        <taxon>Pentapetalae</taxon>
        <taxon>asterids</taxon>
        <taxon>campanulids</taxon>
        <taxon>Asterales</taxon>
        <taxon>Asteraceae</taxon>
        <taxon>Cichorioideae</taxon>
        <taxon>Cichorieae</taxon>
        <taxon>Cichoriinae</taxon>
        <taxon>Cichorium</taxon>
    </lineage>
</organism>
<reference evidence="1 2" key="2">
    <citation type="journal article" date="2022" name="Mol. Ecol. Resour.">
        <title>The genomes of chicory, endive, great burdock and yacon provide insights into Asteraceae paleo-polyploidization history and plant inulin production.</title>
        <authorList>
            <person name="Fan W."/>
            <person name="Wang S."/>
            <person name="Wang H."/>
            <person name="Wang A."/>
            <person name="Jiang F."/>
            <person name="Liu H."/>
            <person name="Zhao H."/>
            <person name="Xu D."/>
            <person name="Zhang Y."/>
        </authorList>
    </citation>
    <scope>NUCLEOTIDE SEQUENCE [LARGE SCALE GENOMIC DNA]</scope>
    <source>
        <strain evidence="2">cv. Punajuju</strain>
        <tissue evidence="1">Leaves</tissue>
    </source>
</reference>
<comment type="caution">
    <text evidence="1">The sequence shown here is derived from an EMBL/GenBank/DDBJ whole genome shotgun (WGS) entry which is preliminary data.</text>
</comment>
<evidence type="ECO:0000313" key="1">
    <source>
        <dbReference type="EMBL" id="KAI3700997.1"/>
    </source>
</evidence>
<gene>
    <name evidence="1" type="ORF">L2E82_45638</name>
</gene>
<dbReference type="EMBL" id="CM042016">
    <property type="protein sequence ID" value="KAI3700997.1"/>
    <property type="molecule type" value="Genomic_DNA"/>
</dbReference>
<dbReference type="Proteomes" id="UP001055811">
    <property type="component" value="Linkage Group LG08"/>
</dbReference>
<proteinExistence type="predicted"/>
<accession>A0ACB8ZT47</accession>
<name>A0ACB8ZT47_CICIN</name>
<evidence type="ECO:0000313" key="2">
    <source>
        <dbReference type="Proteomes" id="UP001055811"/>
    </source>
</evidence>
<keyword evidence="2" id="KW-1185">Reference proteome</keyword>